<proteinExistence type="inferred from homology"/>
<dbReference type="EMBL" id="CADCVQ010000124">
    <property type="protein sequence ID" value="CAA9514798.1"/>
    <property type="molecule type" value="Genomic_DNA"/>
</dbReference>
<sequence length="77" mass="7761">MAGRADGLALDADVAIVGTGPAGAAAAIACARSGLRVALLERSRLPRERPGETLHPGVEAPLRELGVLERVLAAGLP</sequence>
<gene>
    <name evidence="2" type="ORF">AVDCRST_MAG67-3023</name>
</gene>
<dbReference type="Pfam" id="PF12831">
    <property type="entry name" value="FAD_oxidored"/>
    <property type="match status" value="1"/>
</dbReference>
<evidence type="ECO:0008006" key="3">
    <source>
        <dbReference type="Google" id="ProtNLM"/>
    </source>
</evidence>
<comment type="similarity">
    <text evidence="1">Belongs to the flavin-dependent halogenase family. Bacterial tryptophan halogenase subfamily.</text>
</comment>
<name>A0A6J4T6Z5_9ACTN</name>
<dbReference type="InterPro" id="IPR036188">
    <property type="entry name" value="FAD/NAD-bd_sf"/>
</dbReference>
<organism evidence="2">
    <name type="scientific">uncultured Solirubrobacteraceae bacterium</name>
    <dbReference type="NCBI Taxonomy" id="1162706"/>
    <lineage>
        <taxon>Bacteria</taxon>
        <taxon>Bacillati</taxon>
        <taxon>Actinomycetota</taxon>
        <taxon>Thermoleophilia</taxon>
        <taxon>Solirubrobacterales</taxon>
        <taxon>Solirubrobacteraceae</taxon>
        <taxon>environmental samples</taxon>
    </lineage>
</organism>
<dbReference type="AlphaFoldDB" id="A0A6J4T6Z5"/>
<evidence type="ECO:0000313" key="2">
    <source>
        <dbReference type="EMBL" id="CAA9514798.1"/>
    </source>
</evidence>
<dbReference type="PANTHER" id="PTHR43747:SF1">
    <property type="entry name" value="SLR1998 PROTEIN"/>
    <property type="match status" value="1"/>
</dbReference>
<dbReference type="InterPro" id="IPR050816">
    <property type="entry name" value="Flavin-dep_Halogenase_NPB"/>
</dbReference>
<evidence type="ECO:0000256" key="1">
    <source>
        <dbReference type="ARBA" id="ARBA00038396"/>
    </source>
</evidence>
<reference evidence="2" key="1">
    <citation type="submission" date="2020-02" db="EMBL/GenBank/DDBJ databases">
        <authorList>
            <person name="Meier V. D."/>
        </authorList>
    </citation>
    <scope>NUCLEOTIDE SEQUENCE</scope>
    <source>
        <strain evidence="2">AVDCRST_MAG67</strain>
    </source>
</reference>
<dbReference type="PROSITE" id="PS51257">
    <property type="entry name" value="PROKAR_LIPOPROTEIN"/>
    <property type="match status" value="1"/>
</dbReference>
<accession>A0A6J4T6Z5</accession>
<dbReference type="Gene3D" id="3.50.50.60">
    <property type="entry name" value="FAD/NAD(P)-binding domain"/>
    <property type="match status" value="1"/>
</dbReference>
<feature type="non-terminal residue" evidence="2">
    <location>
        <position position="77"/>
    </location>
</feature>
<dbReference type="SUPFAM" id="SSF51905">
    <property type="entry name" value="FAD/NAD(P)-binding domain"/>
    <property type="match status" value="1"/>
</dbReference>
<protein>
    <recommendedName>
        <fullName evidence="3">FAD-dependent oxidoreductase</fullName>
    </recommendedName>
</protein>
<dbReference type="PANTHER" id="PTHR43747">
    <property type="entry name" value="FAD-BINDING PROTEIN"/>
    <property type="match status" value="1"/>
</dbReference>